<dbReference type="EC" id="2.1.1.173" evidence="5"/>
<dbReference type="PROSITE" id="PS00092">
    <property type="entry name" value="N6_MTASE"/>
    <property type="match status" value="1"/>
</dbReference>
<feature type="domain" description="THUMP" evidence="4">
    <location>
        <begin position="47"/>
        <end position="158"/>
    </location>
</feature>
<dbReference type="GO" id="GO:0052915">
    <property type="term" value="F:23S rRNA (guanine(2445)-N(2))-methyltransferase activity"/>
    <property type="evidence" value="ECO:0007669"/>
    <property type="project" value="UniProtKB-EC"/>
</dbReference>
<dbReference type="PANTHER" id="PTHR47313:SF1">
    <property type="entry name" value="RIBOSOMAL RNA LARGE SUBUNIT METHYLTRANSFERASE K_L"/>
    <property type="match status" value="1"/>
</dbReference>
<dbReference type="EMBL" id="CP047423">
    <property type="protein sequence ID" value="QPD02936.1"/>
    <property type="molecule type" value="Genomic_DNA"/>
</dbReference>
<reference evidence="5 6" key="1">
    <citation type="journal article" date="2020" name="ISME J.">
        <title>Enrichment and physiological characterization of a novel comammox Nitrospira indicates ammonium inhibition of complete nitrification.</title>
        <authorList>
            <person name="Sakoula D."/>
            <person name="Koch H."/>
            <person name="Frank J."/>
            <person name="Jetten M.S.M."/>
            <person name="van Kessel M.A.H.J."/>
            <person name="Lucker S."/>
        </authorList>
    </citation>
    <scope>NUCLEOTIDE SEQUENCE [LARGE SCALE GENOMIC DNA]</scope>
    <source>
        <strain evidence="5">Comreactor17</strain>
    </source>
</reference>
<protein>
    <submittedName>
        <fullName evidence="5">Ribosomal RNA large subunit methyltransferase L</fullName>
        <ecNumber evidence="5">2.1.1.173</ecNumber>
    </submittedName>
</protein>
<dbReference type="InterPro" id="IPR004114">
    <property type="entry name" value="THUMP_dom"/>
</dbReference>
<dbReference type="CDD" id="cd11715">
    <property type="entry name" value="THUMP_AdoMetMT"/>
    <property type="match status" value="1"/>
</dbReference>
<dbReference type="PANTHER" id="PTHR47313">
    <property type="entry name" value="RIBOSOMAL RNA LARGE SUBUNIT METHYLTRANSFERASE K/L"/>
    <property type="match status" value="1"/>
</dbReference>
<dbReference type="InterPro" id="IPR029063">
    <property type="entry name" value="SAM-dependent_MTases_sf"/>
</dbReference>
<dbReference type="GO" id="GO:0003723">
    <property type="term" value="F:RNA binding"/>
    <property type="evidence" value="ECO:0007669"/>
    <property type="project" value="UniProtKB-UniRule"/>
</dbReference>
<evidence type="ECO:0000259" key="4">
    <source>
        <dbReference type="PROSITE" id="PS51165"/>
    </source>
</evidence>
<keyword evidence="2 5" id="KW-0808">Transferase</keyword>
<sequence length="391" mass="43335">MDSTNHRFFAPCPRGLEIVLEAELHSLGVPVTTKTEGGVGFHASWSTMYWVNLKSHVASRVLWEVGQSAYKTERDVYNAASVLAWSHWFTPAQTIKVKVSAHRCPLPSLDFLTLRIKDAICDKFVAARHKRPSVDTERPNIKVDAFLDQSIVTFYLDTSGEPLFKRGHRIGHVEAPLRENLAAGILHLAGWTPKDVLLDPMCGGGTIPLEAALMARQIAPGISRNFAFERLLVHDAAEWGQQRDAARAKQVAALPATIHASDHDPAMVKIAQRTFQGAGVANGIHLKQSNILDLEAPSEQGVIVINPPYGVRLSKLQELELFYPKLGDWLKQRFAGWRAYVLTGDARVPKLIGLTPSKRIPLFNGALECRLYEFVIVQGGARRRLVPPVQT</sequence>
<keyword evidence="3" id="KW-0694">RNA-binding</keyword>
<keyword evidence="1 5" id="KW-0489">Methyltransferase</keyword>
<dbReference type="GO" id="GO:0070043">
    <property type="term" value="F:rRNA (guanine-N7-)-methyltransferase activity"/>
    <property type="evidence" value="ECO:0007669"/>
    <property type="project" value="TreeGrafter"/>
</dbReference>
<dbReference type="Gene3D" id="3.40.50.150">
    <property type="entry name" value="Vaccinia Virus protein VP39"/>
    <property type="match status" value="1"/>
</dbReference>
<dbReference type="SUPFAM" id="SSF53335">
    <property type="entry name" value="S-adenosyl-L-methionine-dependent methyltransferases"/>
    <property type="match status" value="1"/>
</dbReference>
<dbReference type="KEGG" id="nkf:Nkreftii_000710"/>
<dbReference type="AlphaFoldDB" id="A0A7S8FBT4"/>
<dbReference type="InterPro" id="IPR054170">
    <property type="entry name" value="RlmL_1st"/>
</dbReference>
<accession>A0A7S8FBT4</accession>
<evidence type="ECO:0000256" key="1">
    <source>
        <dbReference type="ARBA" id="ARBA00022603"/>
    </source>
</evidence>
<evidence type="ECO:0000256" key="2">
    <source>
        <dbReference type="ARBA" id="ARBA00022679"/>
    </source>
</evidence>
<organism evidence="5 6">
    <name type="scientific">Candidatus Nitrospira kreftii</name>
    <dbReference type="NCBI Taxonomy" id="2652173"/>
    <lineage>
        <taxon>Bacteria</taxon>
        <taxon>Pseudomonadati</taxon>
        <taxon>Nitrospirota</taxon>
        <taxon>Nitrospiria</taxon>
        <taxon>Nitrospirales</taxon>
        <taxon>Nitrospiraceae</taxon>
        <taxon>Nitrospira</taxon>
    </lineage>
</organism>
<dbReference type="InterPro" id="IPR000241">
    <property type="entry name" value="RlmKL-like_Mtase"/>
</dbReference>
<dbReference type="SMART" id="SM00981">
    <property type="entry name" value="THUMP"/>
    <property type="match status" value="1"/>
</dbReference>
<dbReference type="Pfam" id="PF22020">
    <property type="entry name" value="RlmL_1st"/>
    <property type="match status" value="1"/>
</dbReference>
<evidence type="ECO:0000313" key="5">
    <source>
        <dbReference type="EMBL" id="QPD02936.1"/>
    </source>
</evidence>
<dbReference type="Proteomes" id="UP000593737">
    <property type="component" value="Chromosome"/>
</dbReference>
<dbReference type="InterPro" id="IPR002052">
    <property type="entry name" value="DNA_methylase_N6_adenine_CS"/>
</dbReference>
<evidence type="ECO:0000313" key="6">
    <source>
        <dbReference type="Proteomes" id="UP000593737"/>
    </source>
</evidence>
<dbReference type="Pfam" id="PF02926">
    <property type="entry name" value="THUMP"/>
    <property type="match status" value="1"/>
</dbReference>
<dbReference type="PROSITE" id="PS51165">
    <property type="entry name" value="THUMP"/>
    <property type="match status" value="1"/>
</dbReference>
<name>A0A7S8FBT4_9BACT</name>
<dbReference type="Pfam" id="PF01170">
    <property type="entry name" value="UPF0020"/>
    <property type="match status" value="1"/>
</dbReference>
<dbReference type="Gene3D" id="3.30.2130.30">
    <property type="match status" value="1"/>
</dbReference>
<proteinExistence type="predicted"/>
<evidence type="ECO:0000256" key="3">
    <source>
        <dbReference type="PROSITE-ProRule" id="PRU00529"/>
    </source>
</evidence>
<gene>
    <name evidence="5" type="ORF">Nkreftii_000710</name>
</gene>